<evidence type="ECO:0000256" key="2">
    <source>
        <dbReference type="ARBA" id="ARBA00023015"/>
    </source>
</evidence>
<evidence type="ECO:0000259" key="5">
    <source>
        <dbReference type="PROSITE" id="PS50931"/>
    </source>
</evidence>
<dbReference type="GO" id="GO:0003677">
    <property type="term" value="F:DNA binding"/>
    <property type="evidence" value="ECO:0007669"/>
    <property type="project" value="UniProtKB-KW"/>
</dbReference>
<keyword evidence="2" id="KW-0805">Transcription regulation</keyword>
<reference evidence="6 7" key="1">
    <citation type="journal article" date="2015" name="Genome Announc.">
        <title>Draft Genome Sequence of Burkholderia sp. Strain PML1(12), an Ectomycorrhizosphere-Inhabiting Bacterium with Effective Mineral-Weathering Ability.</title>
        <authorList>
            <person name="Uroz S."/>
            <person name="Oger P."/>
        </authorList>
    </citation>
    <scope>NUCLEOTIDE SEQUENCE [LARGE SCALE GENOMIC DNA]</scope>
    <source>
        <strain evidence="7">PML1(12)</strain>
    </source>
</reference>
<dbReference type="Gene3D" id="1.10.10.10">
    <property type="entry name" value="Winged helix-like DNA-binding domain superfamily/Winged helix DNA-binding domain"/>
    <property type="match status" value="1"/>
</dbReference>
<name>A0A0J1CUL9_9BURK</name>
<dbReference type="SUPFAM" id="SSF46785">
    <property type="entry name" value="Winged helix' DNA-binding domain"/>
    <property type="match status" value="1"/>
</dbReference>
<evidence type="ECO:0000256" key="4">
    <source>
        <dbReference type="ARBA" id="ARBA00023163"/>
    </source>
</evidence>
<dbReference type="PRINTS" id="PR00039">
    <property type="entry name" value="HTHLYSR"/>
</dbReference>
<dbReference type="InterPro" id="IPR036388">
    <property type="entry name" value="WH-like_DNA-bd_sf"/>
</dbReference>
<keyword evidence="4" id="KW-0804">Transcription</keyword>
<dbReference type="RefSeq" id="WP_047848584.1">
    <property type="nucleotide sequence ID" value="NZ_AEJF01000129.1"/>
</dbReference>
<dbReference type="Proteomes" id="UP000035963">
    <property type="component" value="Unassembled WGS sequence"/>
</dbReference>
<evidence type="ECO:0000313" key="7">
    <source>
        <dbReference type="Proteomes" id="UP000035963"/>
    </source>
</evidence>
<dbReference type="InterPro" id="IPR000847">
    <property type="entry name" value="LysR_HTH_N"/>
</dbReference>
<dbReference type="PROSITE" id="PS50931">
    <property type="entry name" value="HTH_LYSR"/>
    <property type="match status" value="1"/>
</dbReference>
<dbReference type="SUPFAM" id="SSF53850">
    <property type="entry name" value="Periplasmic binding protein-like II"/>
    <property type="match status" value="1"/>
</dbReference>
<keyword evidence="7" id="KW-1185">Reference proteome</keyword>
<dbReference type="AlphaFoldDB" id="A0A0J1CUL9"/>
<organism evidence="6 7">
    <name type="scientific">Caballeronia mineralivorans PML1(12)</name>
    <dbReference type="NCBI Taxonomy" id="908627"/>
    <lineage>
        <taxon>Bacteria</taxon>
        <taxon>Pseudomonadati</taxon>
        <taxon>Pseudomonadota</taxon>
        <taxon>Betaproteobacteria</taxon>
        <taxon>Burkholderiales</taxon>
        <taxon>Burkholderiaceae</taxon>
        <taxon>Caballeronia</taxon>
    </lineage>
</organism>
<dbReference type="Pfam" id="PF03466">
    <property type="entry name" value="LysR_substrate"/>
    <property type="match status" value="1"/>
</dbReference>
<protein>
    <submittedName>
        <fullName evidence="6">LysR family transcriptional regulator</fullName>
    </submittedName>
</protein>
<dbReference type="InterPro" id="IPR058163">
    <property type="entry name" value="LysR-type_TF_proteobact-type"/>
</dbReference>
<dbReference type="PANTHER" id="PTHR30537">
    <property type="entry name" value="HTH-TYPE TRANSCRIPTIONAL REGULATOR"/>
    <property type="match status" value="1"/>
</dbReference>
<dbReference type="Gene3D" id="3.40.190.290">
    <property type="match status" value="1"/>
</dbReference>
<dbReference type="GO" id="GO:0003700">
    <property type="term" value="F:DNA-binding transcription factor activity"/>
    <property type="evidence" value="ECO:0007669"/>
    <property type="project" value="InterPro"/>
</dbReference>
<dbReference type="InterPro" id="IPR005119">
    <property type="entry name" value="LysR_subst-bd"/>
</dbReference>
<dbReference type="PATRIC" id="fig|908627.4.peg.4655"/>
<comment type="similarity">
    <text evidence="1">Belongs to the LysR transcriptional regulatory family.</text>
</comment>
<dbReference type="CDD" id="cd08475">
    <property type="entry name" value="PBP2_CrgA_like_6"/>
    <property type="match status" value="1"/>
</dbReference>
<dbReference type="FunFam" id="1.10.10.10:FF:000001">
    <property type="entry name" value="LysR family transcriptional regulator"/>
    <property type="match status" value="1"/>
</dbReference>
<evidence type="ECO:0000256" key="1">
    <source>
        <dbReference type="ARBA" id="ARBA00009437"/>
    </source>
</evidence>
<feature type="domain" description="HTH lysR-type" evidence="5">
    <location>
        <begin position="1"/>
        <end position="60"/>
    </location>
</feature>
<dbReference type="EMBL" id="AEJF01000129">
    <property type="protein sequence ID" value="KLU24299.1"/>
    <property type="molecule type" value="Genomic_DNA"/>
</dbReference>
<comment type="caution">
    <text evidence="6">The sequence shown here is derived from an EMBL/GenBank/DDBJ whole genome shotgun (WGS) entry which is preliminary data.</text>
</comment>
<proteinExistence type="inferred from homology"/>
<dbReference type="OrthoDB" id="9110639at2"/>
<accession>A0A0J1CUL9</accession>
<dbReference type="PANTHER" id="PTHR30537:SF5">
    <property type="entry name" value="HTH-TYPE TRANSCRIPTIONAL ACTIVATOR TTDR-RELATED"/>
    <property type="match status" value="1"/>
</dbReference>
<evidence type="ECO:0000313" key="6">
    <source>
        <dbReference type="EMBL" id="KLU24299.1"/>
    </source>
</evidence>
<dbReference type="Pfam" id="PF00126">
    <property type="entry name" value="HTH_1"/>
    <property type="match status" value="1"/>
</dbReference>
<dbReference type="InterPro" id="IPR036390">
    <property type="entry name" value="WH_DNA-bd_sf"/>
</dbReference>
<sequence length="301" mass="32967">MTEEFNDIPAFVAVVEAGSFSDAARRLNLSRSAVGKAVSRLEERVGGRLFHRTTRTQSLTEDGQSFYEYCQRALVELRAGQDLMDSGRTEIRGRLRVSMPVLFGRRCVAPILLRLSAAHPKLELDMHFSDRLVDLVDDGFDLCVRNGPPGQSAGLMTREIAKERMLVCASPRYLEENGTPETLADLAAHQAIAYGRRGRVQSWSFLRTGSSPCYVIPPAKLNLNDIEAISDAVAAGFGLAWLAHWLVRDRLRAGDLVEVLPAAGAIVSNISLIWPATPHLPQRVRSAIDALTSEVAAFTAA</sequence>
<gene>
    <name evidence="6" type="ORF">EOS_20780</name>
</gene>
<keyword evidence="3" id="KW-0238">DNA-binding</keyword>
<evidence type="ECO:0000256" key="3">
    <source>
        <dbReference type="ARBA" id="ARBA00023125"/>
    </source>
</evidence>